<dbReference type="EMBL" id="CADEPI010000326">
    <property type="protein sequence ID" value="CAB3383862.1"/>
    <property type="molecule type" value="Genomic_DNA"/>
</dbReference>
<proteinExistence type="predicted"/>
<comment type="caution">
    <text evidence="1">The sequence shown here is derived from an EMBL/GenBank/DDBJ whole genome shotgun (WGS) entry which is preliminary data.</text>
</comment>
<dbReference type="AlphaFoldDB" id="A0A8S1DTM6"/>
<gene>
    <name evidence="1" type="ORF">CLODIP_2_CD09888</name>
</gene>
<sequence length="88" mass="10083">MALLGRTRGIKDVFLKRKLFHFSASLVDTGAVELLVPWPRGHLGRWCARRRCSTVPAALTAAILRQHGQAKPTYELHEHRQYPPPSRW</sequence>
<name>A0A8S1DTM6_9INSE</name>
<accession>A0A8S1DTM6</accession>
<dbReference type="Proteomes" id="UP000494165">
    <property type="component" value="Unassembled WGS sequence"/>
</dbReference>
<evidence type="ECO:0000313" key="1">
    <source>
        <dbReference type="EMBL" id="CAB3383862.1"/>
    </source>
</evidence>
<organism evidence="1 2">
    <name type="scientific">Cloeon dipterum</name>
    <dbReference type="NCBI Taxonomy" id="197152"/>
    <lineage>
        <taxon>Eukaryota</taxon>
        <taxon>Metazoa</taxon>
        <taxon>Ecdysozoa</taxon>
        <taxon>Arthropoda</taxon>
        <taxon>Hexapoda</taxon>
        <taxon>Insecta</taxon>
        <taxon>Pterygota</taxon>
        <taxon>Palaeoptera</taxon>
        <taxon>Ephemeroptera</taxon>
        <taxon>Pisciforma</taxon>
        <taxon>Baetidae</taxon>
        <taxon>Cloeon</taxon>
    </lineage>
</organism>
<reference evidence="1 2" key="1">
    <citation type="submission" date="2020-04" db="EMBL/GenBank/DDBJ databases">
        <authorList>
            <person name="Alioto T."/>
            <person name="Alioto T."/>
            <person name="Gomez Garrido J."/>
        </authorList>
    </citation>
    <scope>NUCLEOTIDE SEQUENCE [LARGE SCALE GENOMIC DNA]</scope>
</reference>
<protein>
    <submittedName>
        <fullName evidence="1">Uncharacterized protein</fullName>
    </submittedName>
</protein>
<evidence type="ECO:0000313" key="2">
    <source>
        <dbReference type="Proteomes" id="UP000494165"/>
    </source>
</evidence>
<keyword evidence="2" id="KW-1185">Reference proteome</keyword>